<sequence length="338" mass="33173">MVKRFVLLLSAVLGVILLATGTAAAGPVTVHDDSKVLDVAKVTNAANQLSNPVQIFTTEKFSDDRGKFDQETQSHVKDPADVVLAINTKSKFLSIRTGANSHIRETASAGTAFKNAFGSGDYTGATVAALGALKSATDQAAPTSARAGNPAPAPAAKPESKSSGWGWLGILCPIVIIGGIIAAVVAFVRRRRANPPPPSAPLGGGGFGSGYSSGGPGYGAPGYGTPPSPPYGGGRGGMSPGAAAGLGAVGGAIGGGLLGYELGRMEGEREEHDRNDYAPPPESGGYGYDPGPQQWGGGGGDYDFGGGGGDFGGGGGDFGGGGGDFGGGGDSGGGGGDF</sequence>
<reference evidence="4 5" key="1">
    <citation type="submission" date="2019-11" db="EMBL/GenBank/DDBJ databases">
        <title>Nocardia sp. nov. CT2-14 isolated from soil.</title>
        <authorList>
            <person name="Kanchanasin P."/>
            <person name="Tanasupawat S."/>
            <person name="Yuki M."/>
            <person name="Kudo T."/>
        </authorList>
    </citation>
    <scope>NUCLEOTIDE SEQUENCE [LARGE SCALE GENOMIC DNA]</scope>
    <source>
        <strain evidence="4 5">CT2-14</strain>
    </source>
</reference>
<evidence type="ECO:0000256" key="2">
    <source>
        <dbReference type="SAM" id="Phobius"/>
    </source>
</evidence>
<proteinExistence type="predicted"/>
<evidence type="ECO:0000256" key="1">
    <source>
        <dbReference type="SAM" id="MobiDB-lite"/>
    </source>
</evidence>
<comment type="caution">
    <text evidence="4">The sequence shown here is derived from an EMBL/GenBank/DDBJ whole genome shotgun (WGS) entry which is preliminary data.</text>
</comment>
<accession>A0A6I3KTB5</accession>
<evidence type="ECO:0000313" key="4">
    <source>
        <dbReference type="EMBL" id="MTE11675.1"/>
    </source>
</evidence>
<gene>
    <name evidence="4" type="ORF">GLP40_02585</name>
</gene>
<keyword evidence="3" id="KW-0732">Signal</keyword>
<feature type="chain" id="PRO_5026062253" description="TPM domain-containing protein" evidence="3">
    <location>
        <begin position="26"/>
        <end position="338"/>
    </location>
</feature>
<dbReference type="AlphaFoldDB" id="A0A6I3KTB5"/>
<feature type="region of interest" description="Disordered" evidence="1">
    <location>
        <begin position="141"/>
        <end position="162"/>
    </location>
</feature>
<dbReference type="RefSeq" id="WP_154786140.1">
    <property type="nucleotide sequence ID" value="NZ_WMBB01000001.1"/>
</dbReference>
<dbReference type="EMBL" id="WMBB01000001">
    <property type="protein sequence ID" value="MTE11675.1"/>
    <property type="molecule type" value="Genomic_DNA"/>
</dbReference>
<feature type="transmembrane region" description="Helical" evidence="2">
    <location>
        <begin position="165"/>
        <end position="188"/>
    </location>
</feature>
<protein>
    <recommendedName>
        <fullName evidence="6">TPM domain-containing protein</fullName>
    </recommendedName>
</protein>
<feature type="compositionally biased region" description="Low complexity" evidence="1">
    <location>
        <begin position="144"/>
        <end position="162"/>
    </location>
</feature>
<feature type="compositionally biased region" description="Basic and acidic residues" evidence="1">
    <location>
        <begin position="266"/>
        <end position="276"/>
    </location>
</feature>
<keyword evidence="2" id="KW-0472">Membrane</keyword>
<name>A0A6I3KTB5_9NOCA</name>
<feature type="region of interest" description="Disordered" evidence="1">
    <location>
        <begin position="266"/>
        <end position="338"/>
    </location>
</feature>
<keyword evidence="2" id="KW-1133">Transmembrane helix</keyword>
<feature type="signal peptide" evidence="3">
    <location>
        <begin position="1"/>
        <end position="25"/>
    </location>
</feature>
<feature type="compositionally biased region" description="Gly residues" evidence="1">
    <location>
        <begin position="284"/>
        <end position="338"/>
    </location>
</feature>
<organism evidence="4 5">
    <name type="scientific">Nocardia aurantiaca</name>
    <dbReference type="NCBI Taxonomy" id="2675850"/>
    <lineage>
        <taxon>Bacteria</taxon>
        <taxon>Bacillati</taxon>
        <taxon>Actinomycetota</taxon>
        <taxon>Actinomycetes</taxon>
        <taxon>Mycobacteriales</taxon>
        <taxon>Nocardiaceae</taxon>
        <taxon>Nocardia</taxon>
    </lineage>
</organism>
<keyword evidence="2" id="KW-0812">Transmembrane</keyword>
<dbReference type="Proteomes" id="UP000432464">
    <property type="component" value="Unassembled WGS sequence"/>
</dbReference>
<evidence type="ECO:0000313" key="5">
    <source>
        <dbReference type="Proteomes" id="UP000432464"/>
    </source>
</evidence>
<keyword evidence="5" id="KW-1185">Reference proteome</keyword>
<evidence type="ECO:0000256" key="3">
    <source>
        <dbReference type="SAM" id="SignalP"/>
    </source>
</evidence>
<evidence type="ECO:0008006" key="6">
    <source>
        <dbReference type="Google" id="ProtNLM"/>
    </source>
</evidence>